<name>A0ABS8K1T8_9BURK</name>
<gene>
    <name evidence="1" type="ORF">LJ656_26395</name>
</gene>
<protein>
    <submittedName>
        <fullName evidence="1">DUF3268 family zinc-finger domain-containing protein</fullName>
    </submittedName>
</protein>
<accession>A0ABS8K1T8</accession>
<dbReference type="EMBL" id="JAJITD010000016">
    <property type="protein sequence ID" value="MCC8396124.1"/>
    <property type="molecule type" value="Genomic_DNA"/>
</dbReference>
<sequence length="147" mass="16133">MRVGKPVKALPQPSCDYCGSRALLVRYGDDSYPYRGDQGPLWICTACQAWIGVYARSKHNVPLGRLADAALREAKSNLHDALEPLVAGKVRRDGVNAFEARAKAIRWVAIELGFEPLPGSIHALTPEQCEQALRYVEAFMAARRPGG</sequence>
<dbReference type="InterPro" id="IPR021686">
    <property type="entry name" value="DUF3268"/>
</dbReference>
<keyword evidence="1" id="KW-0863">Zinc-finger</keyword>
<proteinExistence type="predicted"/>
<comment type="caution">
    <text evidence="1">The sequence shown here is derived from an EMBL/GenBank/DDBJ whole genome shotgun (WGS) entry which is preliminary data.</text>
</comment>
<dbReference type="RefSeq" id="WP_230512475.1">
    <property type="nucleotide sequence ID" value="NZ_JAJITD010000016.1"/>
</dbReference>
<reference evidence="1 2" key="1">
    <citation type="submission" date="2021-11" db="EMBL/GenBank/DDBJ databases">
        <authorList>
            <person name="Oh E.-T."/>
            <person name="Kim S.-B."/>
        </authorList>
    </citation>
    <scope>NUCLEOTIDE SEQUENCE [LARGE SCALE GENOMIC DNA]</scope>
    <source>
        <strain evidence="1 2">MMS20-SJTR3</strain>
    </source>
</reference>
<evidence type="ECO:0000313" key="1">
    <source>
        <dbReference type="EMBL" id="MCC8396124.1"/>
    </source>
</evidence>
<dbReference type="GO" id="GO:0008270">
    <property type="term" value="F:zinc ion binding"/>
    <property type="evidence" value="ECO:0007669"/>
    <property type="project" value="UniProtKB-KW"/>
</dbReference>
<dbReference type="Pfam" id="PF11672">
    <property type="entry name" value="DUF3268"/>
    <property type="match status" value="1"/>
</dbReference>
<evidence type="ECO:0000313" key="2">
    <source>
        <dbReference type="Proteomes" id="UP001431019"/>
    </source>
</evidence>
<keyword evidence="1" id="KW-0479">Metal-binding</keyword>
<keyword evidence="1" id="KW-0862">Zinc</keyword>
<keyword evidence="2" id="KW-1185">Reference proteome</keyword>
<organism evidence="1 2">
    <name type="scientific">Paraburkholderia sejongensis</name>
    <dbReference type="NCBI Taxonomy" id="2886946"/>
    <lineage>
        <taxon>Bacteria</taxon>
        <taxon>Pseudomonadati</taxon>
        <taxon>Pseudomonadota</taxon>
        <taxon>Betaproteobacteria</taxon>
        <taxon>Burkholderiales</taxon>
        <taxon>Burkholderiaceae</taxon>
        <taxon>Paraburkholderia</taxon>
    </lineage>
</organism>
<dbReference type="Proteomes" id="UP001431019">
    <property type="component" value="Unassembled WGS sequence"/>
</dbReference>